<evidence type="ECO:0000313" key="3">
    <source>
        <dbReference type="EMBL" id="TGY75224.1"/>
    </source>
</evidence>
<dbReference type="EMBL" id="CP015402">
    <property type="protein sequence ID" value="ANU62426.1"/>
    <property type="molecule type" value="Genomic_DNA"/>
</dbReference>
<dbReference type="Pfam" id="PF07929">
    <property type="entry name" value="PRiA4_ORF3"/>
    <property type="match status" value="1"/>
</dbReference>
<dbReference type="InterPro" id="IPR024047">
    <property type="entry name" value="MM3350-like_sf"/>
</dbReference>
<dbReference type="STRING" id="1796646.A4V02_00805"/>
<reference evidence="2" key="2">
    <citation type="submission" date="2017-04" db="EMBL/GenBank/DDBJ databases">
        <title>Complete Genome Sequences of Twelve Strains of a Stable Defined Moderately Diverse Mouse Microbiota 2 (sDMDMm2).</title>
        <authorList>
            <person name="Uchimura Y."/>
            <person name="Wyss M."/>
            <person name="Brugiroux S."/>
            <person name="Limenitakis J.P."/>
            <person name="Stecher B."/>
            <person name="McCoy K.D."/>
            <person name="Macpherson A.J."/>
        </authorList>
    </citation>
    <scope>NUCLEOTIDE SEQUENCE</scope>
    <source>
        <strain evidence="2">YL27</strain>
    </source>
</reference>
<reference evidence="4" key="1">
    <citation type="submission" date="2016-04" db="EMBL/GenBank/DDBJ databases">
        <title>Complete Genome Sequences of Twelve Strains of a Stable Defined Moderately Diverse Mouse Microbiota 2 (sDMDMm2).</title>
        <authorList>
            <person name="Uchimura Y."/>
            <person name="Wyss M."/>
            <person name="Brugiroux S."/>
            <person name="Limenitakis J.P."/>
            <person name="Stecher B."/>
            <person name="McCoy K.D."/>
            <person name="Macpherson A.J."/>
        </authorList>
    </citation>
    <scope>NUCLEOTIDE SEQUENCE [LARGE SCALE GENOMIC DNA]</scope>
    <source>
        <strain evidence="4">YL27</strain>
    </source>
</reference>
<dbReference type="InterPro" id="IPR012912">
    <property type="entry name" value="Plasmid_pRiA4b_Orf3-like"/>
</dbReference>
<dbReference type="AlphaFoldDB" id="A0A1B1S6K2"/>
<name>A0A1B1S6K2_9BACT</name>
<dbReference type="Gene3D" id="3.10.290.30">
    <property type="entry name" value="MM3350-like"/>
    <property type="match status" value="1"/>
</dbReference>
<keyword evidence="4" id="KW-1185">Reference proteome</keyword>
<evidence type="ECO:0000259" key="1">
    <source>
        <dbReference type="Pfam" id="PF07929"/>
    </source>
</evidence>
<feature type="domain" description="Plasmid pRiA4b Orf3-like" evidence="1">
    <location>
        <begin position="13"/>
        <end position="176"/>
    </location>
</feature>
<organism evidence="2 4">
    <name type="scientific">Muribaculum intestinale</name>
    <dbReference type="NCBI Taxonomy" id="1796646"/>
    <lineage>
        <taxon>Bacteria</taxon>
        <taxon>Pseudomonadati</taxon>
        <taxon>Bacteroidota</taxon>
        <taxon>Bacteroidia</taxon>
        <taxon>Bacteroidales</taxon>
        <taxon>Muribaculaceae</taxon>
        <taxon>Muribaculum</taxon>
    </lineage>
</organism>
<sequence length="184" mass="21234">MIFNFRIVSDEVDDFRREINIDADATFLDFKNAICDSVKYDKNQMCSFFLCDDNWEKGKEITLEDMDADSDQEVYLMDETVLSDYIDDGQRLIFVFDYMTDRCFFIEMKKSIAGENLKDPICVASRGAAPAQIMDFDEFETKAAVNTSVSSGDDFDEEFYGSSEYNDDEFDAAGFDEMTFDENM</sequence>
<accession>A0A1Z2XF78</accession>
<dbReference type="SUPFAM" id="SSF159941">
    <property type="entry name" value="MM3350-like"/>
    <property type="match status" value="1"/>
</dbReference>
<dbReference type="RefSeq" id="WP_068959825.1">
    <property type="nucleotide sequence ID" value="NZ_CAJTAP010000008.1"/>
</dbReference>
<dbReference type="Proteomes" id="UP000306630">
    <property type="component" value="Unassembled WGS sequence"/>
</dbReference>
<dbReference type="OrthoDB" id="666725at2"/>
<evidence type="ECO:0000313" key="4">
    <source>
        <dbReference type="Proteomes" id="UP000186351"/>
    </source>
</evidence>
<proteinExistence type="predicted"/>
<reference evidence="3 5" key="3">
    <citation type="submission" date="2019-04" db="EMBL/GenBank/DDBJ databases">
        <title>Microbes associate with the intestines of laboratory mice.</title>
        <authorList>
            <person name="Navarre W."/>
            <person name="Wong E."/>
            <person name="Huang K."/>
            <person name="Tropini C."/>
            <person name="Ng K."/>
            <person name="Yu B."/>
        </authorList>
    </citation>
    <scope>NUCLEOTIDE SEQUENCE [LARGE SCALE GENOMIC DNA]</scope>
    <source>
        <strain evidence="3 5">NM06_A21</strain>
    </source>
</reference>
<accession>A0A1B1S6K2</accession>
<dbReference type="Proteomes" id="UP000186351">
    <property type="component" value="Chromosome"/>
</dbReference>
<evidence type="ECO:0000313" key="2">
    <source>
        <dbReference type="EMBL" id="ANU62426.1"/>
    </source>
</evidence>
<evidence type="ECO:0000313" key="5">
    <source>
        <dbReference type="Proteomes" id="UP000306630"/>
    </source>
</evidence>
<dbReference type="EMBL" id="SRYD01000013">
    <property type="protein sequence ID" value="TGY75224.1"/>
    <property type="molecule type" value="Genomic_DNA"/>
</dbReference>
<gene>
    <name evidence="2" type="ORF">A4V02_00805</name>
    <name evidence="3" type="ORF">E5333_04375</name>
</gene>
<protein>
    <recommendedName>
        <fullName evidence="1">Plasmid pRiA4b Orf3-like domain-containing protein</fullName>
    </recommendedName>
</protein>
<dbReference type="KEGG" id="pary:A4V02_00805"/>
<dbReference type="GeneID" id="65535376"/>